<evidence type="ECO:0000256" key="3">
    <source>
        <dbReference type="ARBA" id="ARBA00038874"/>
    </source>
</evidence>
<dbReference type="PANTHER" id="PTHR22603:SF66">
    <property type="entry name" value="ETHANOLAMINE KINASE"/>
    <property type="match status" value="1"/>
</dbReference>
<accession>A0AAD8LQP3</accession>
<keyword evidence="5" id="KW-0808">Transferase</keyword>
<dbReference type="Gene3D" id="3.30.200.20">
    <property type="entry name" value="Phosphorylase Kinase, domain 1"/>
    <property type="match status" value="1"/>
</dbReference>
<dbReference type="SUPFAM" id="SSF56112">
    <property type="entry name" value="Protein kinase-like (PK-like)"/>
    <property type="match status" value="1"/>
</dbReference>
<comment type="pathway">
    <text evidence="1">Phospholipid metabolism; phosphatidylethanolamine biosynthesis; phosphatidylethanolamine from ethanolamine: step 1/3.</text>
</comment>
<dbReference type="Gene3D" id="3.90.1200.10">
    <property type="match status" value="1"/>
</dbReference>
<evidence type="ECO:0000256" key="4">
    <source>
        <dbReference type="SAM" id="MobiDB-lite"/>
    </source>
</evidence>
<keyword evidence="6" id="KW-1185">Reference proteome</keyword>
<evidence type="ECO:0000313" key="5">
    <source>
        <dbReference type="EMBL" id="KAK1443571.1"/>
    </source>
</evidence>
<dbReference type="GO" id="GO:0006646">
    <property type="term" value="P:phosphatidylethanolamine biosynthetic process"/>
    <property type="evidence" value="ECO:0007669"/>
    <property type="project" value="TreeGrafter"/>
</dbReference>
<dbReference type="EC" id="2.7.1.82" evidence="3"/>
<name>A0AAD8LQP3_BABGI</name>
<proteinExistence type="inferred from homology"/>
<dbReference type="CDD" id="cd05157">
    <property type="entry name" value="ETNK_euk"/>
    <property type="match status" value="1"/>
</dbReference>
<dbReference type="GO" id="GO:0005737">
    <property type="term" value="C:cytoplasm"/>
    <property type="evidence" value="ECO:0007669"/>
    <property type="project" value="TreeGrafter"/>
</dbReference>
<dbReference type="AlphaFoldDB" id="A0AAD8LQP3"/>
<evidence type="ECO:0000256" key="2">
    <source>
        <dbReference type="ARBA" id="ARBA00038211"/>
    </source>
</evidence>
<comment type="similarity">
    <text evidence="2">Belongs to the choline/ethanolamine kinase family.</text>
</comment>
<dbReference type="GO" id="GO:0004305">
    <property type="term" value="F:ethanolamine kinase activity"/>
    <property type="evidence" value="ECO:0007669"/>
    <property type="project" value="UniProtKB-EC"/>
</dbReference>
<dbReference type="Pfam" id="PF01633">
    <property type="entry name" value="Choline_kinase"/>
    <property type="match status" value="1"/>
</dbReference>
<reference evidence="5" key="1">
    <citation type="submission" date="2023-08" db="EMBL/GenBank/DDBJ databases">
        <title>Draft sequence of the Babesia gibsoni genome.</title>
        <authorList>
            <person name="Yamagishi J.Y."/>
            <person name="Xuan X.X."/>
        </authorList>
    </citation>
    <scope>NUCLEOTIDE SEQUENCE</scope>
    <source>
        <strain evidence="5">Azabu</strain>
    </source>
</reference>
<protein>
    <recommendedName>
        <fullName evidence="3">ethanolamine kinase</fullName>
        <ecNumber evidence="3">2.7.1.82</ecNumber>
    </recommendedName>
</protein>
<sequence length="398" mass="45529">MRDSKEVAPSGKRADSPKMPIVPHGSLERITRMLNSMNKKGLPDKVEPEIPLNEDVTLHCVQFAHEQLGIDVKDADTSGDLNAADFDYIKVDVVTGGLTNILYKVTNTKNGRVVAVRMFGNKTEVFIDRMRERKIQRHLCAQGFAKNVYAYFNGGQIEDWLEGESLSEEDFQGFKYSKLIAQEMRKIHQSPGQAELYLALNPTAKLDGDVKMASMLWPRVWKFYEVCMENVNELQSIIGSHFNIVDLKLNIERLQRICEAVNSPIALCHGDLCKSNIVIGQSSKVLFIDYEYACIMERAYDIANHLKEFVEYNSNDYSLPSQERQDEFIRSYLGEGATEEDVEALRREIKAFVMVSDLHWGLWGLLQCVYSSIESDFPCYSVNRIKLFLQEIKSFDQF</sequence>
<dbReference type="PANTHER" id="PTHR22603">
    <property type="entry name" value="CHOLINE/ETHANOALAMINE KINASE"/>
    <property type="match status" value="1"/>
</dbReference>
<keyword evidence="5" id="KW-0418">Kinase</keyword>
<dbReference type="InterPro" id="IPR011009">
    <property type="entry name" value="Kinase-like_dom_sf"/>
</dbReference>
<dbReference type="EMBL" id="JAVEPI010000002">
    <property type="protein sequence ID" value="KAK1443571.1"/>
    <property type="molecule type" value="Genomic_DNA"/>
</dbReference>
<gene>
    <name evidence="5" type="ORF">BgAZ_204470</name>
</gene>
<feature type="compositionally biased region" description="Basic and acidic residues" evidence="4">
    <location>
        <begin position="1"/>
        <end position="16"/>
    </location>
</feature>
<evidence type="ECO:0000256" key="1">
    <source>
        <dbReference type="ARBA" id="ARBA00037883"/>
    </source>
</evidence>
<evidence type="ECO:0000313" key="6">
    <source>
        <dbReference type="Proteomes" id="UP001230268"/>
    </source>
</evidence>
<feature type="region of interest" description="Disordered" evidence="4">
    <location>
        <begin position="1"/>
        <end position="22"/>
    </location>
</feature>
<comment type="caution">
    <text evidence="5">The sequence shown here is derived from an EMBL/GenBank/DDBJ whole genome shotgun (WGS) entry which is preliminary data.</text>
</comment>
<dbReference type="Proteomes" id="UP001230268">
    <property type="component" value="Unassembled WGS sequence"/>
</dbReference>
<organism evidence="5 6">
    <name type="scientific">Babesia gibsoni</name>
    <dbReference type="NCBI Taxonomy" id="33632"/>
    <lineage>
        <taxon>Eukaryota</taxon>
        <taxon>Sar</taxon>
        <taxon>Alveolata</taxon>
        <taxon>Apicomplexa</taxon>
        <taxon>Aconoidasida</taxon>
        <taxon>Piroplasmida</taxon>
        <taxon>Babesiidae</taxon>
        <taxon>Babesia</taxon>
    </lineage>
</organism>